<proteinExistence type="predicted"/>
<dbReference type="PANTHER" id="PTHR48200">
    <property type="entry name" value="PROTEIN, PUTATIVE-RELATED"/>
    <property type="match status" value="1"/>
</dbReference>
<keyword evidence="1" id="KW-0175">Coiled coil</keyword>
<name>A0A6N2AVC9_SOLCI</name>
<gene>
    <name evidence="2" type="ORF">EJD97_024039</name>
</gene>
<evidence type="ECO:0000256" key="1">
    <source>
        <dbReference type="SAM" id="Coils"/>
    </source>
</evidence>
<organism evidence="2">
    <name type="scientific">Solanum chilense</name>
    <name type="common">Tomato</name>
    <name type="synonym">Lycopersicon chilense</name>
    <dbReference type="NCBI Taxonomy" id="4083"/>
    <lineage>
        <taxon>Eukaryota</taxon>
        <taxon>Viridiplantae</taxon>
        <taxon>Streptophyta</taxon>
        <taxon>Embryophyta</taxon>
        <taxon>Tracheophyta</taxon>
        <taxon>Spermatophyta</taxon>
        <taxon>Magnoliopsida</taxon>
        <taxon>eudicotyledons</taxon>
        <taxon>Gunneridae</taxon>
        <taxon>Pentapetalae</taxon>
        <taxon>asterids</taxon>
        <taxon>lamiids</taxon>
        <taxon>Solanales</taxon>
        <taxon>Solanaceae</taxon>
        <taxon>Solanoideae</taxon>
        <taxon>Solaneae</taxon>
        <taxon>Solanum</taxon>
        <taxon>Solanum subgen. Lycopersicon</taxon>
    </lineage>
</organism>
<feature type="coiled-coil region" evidence="1">
    <location>
        <begin position="120"/>
        <end position="147"/>
    </location>
</feature>
<protein>
    <submittedName>
        <fullName evidence="2">Uncharacterized protein</fullName>
    </submittedName>
</protein>
<accession>A0A6N2AVC9</accession>
<comment type="caution">
    <text evidence="2">The sequence shown here is derived from an EMBL/GenBank/DDBJ whole genome shotgun (WGS) entry which is preliminary data.</text>
</comment>
<reference evidence="2" key="1">
    <citation type="submission" date="2019-05" db="EMBL/GenBank/DDBJ databases">
        <title>The de novo reference genome and transcriptome assemblies of the wild tomato species Solanum chilense.</title>
        <authorList>
            <person name="Stam R."/>
            <person name="Nosenko T."/>
            <person name="Hoerger A.C."/>
            <person name="Stephan W."/>
            <person name="Seidel M.A."/>
            <person name="Kuhn J.M.M."/>
            <person name="Haberer G."/>
            <person name="Tellier A."/>
        </authorList>
    </citation>
    <scope>NUCLEOTIDE SEQUENCE</scope>
    <source>
        <tissue evidence="2">Mature leaves</tissue>
    </source>
</reference>
<dbReference type="AlphaFoldDB" id="A0A6N2AVC9"/>
<sequence>MLDYFISKEVIVERRRQVVLPLPGIRGIRPYAPFRVLRQSGMRQIVPRKAHYGTYVYDIGDDRVHDASEMFREWKGAKRMDKDTIAPDRFNDGYDKGYKEWLKYIQNVSFQTPRRFCNVKDREAKAVAELQEIKEEAKEVYAKFVENQETLERVTKEVERLRRGYDDFDNWIKEKIERMRYESLEDKGRLGEGFLLMLRYMFHQHKSQRDGDGAGSSGAA</sequence>
<dbReference type="EMBL" id="RXGB01008033">
    <property type="protein sequence ID" value="TMW84971.1"/>
    <property type="molecule type" value="Genomic_DNA"/>
</dbReference>
<evidence type="ECO:0000313" key="2">
    <source>
        <dbReference type="EMBL" id="TMW84971.1"/>
    </source>
</evidence>
<dbReference type="PANTHER" id="PTHR48200:SF1">
    <property type="entry name" value="AMINOTRANSFERASE-LIKE PLANT MOBILE DOMAIN-CONTAINING PROTEIN"/>
    <property type="match status" value="1"/>
</dbReference>